<dbReference type="InterPro" id="IPR029063">
    <property type="entry name" value="SAM-dependent_MTases_sf"/>
</dbReference>
<dbReference type="Pfam" id="PF13489">
    <property type="entry name" value="Methyltransf_23"/>
    <property type="match status" value="1"/>
</dbReference>
<sequence>MCQPITDGEHHDPELEPDSDPGDGDSGYGGSIAGSWSASLASSVLNYQYENGRRYHAYREGQYILPNDEDEQKRLDMLHHIYKLILRGNLFLAPLNQPQRVLDIGCGTGLWCIEFADEFHSASIIGTDLSPIQPDWVPPNCKFYVDDYESEWAYPPSEHFDYIHGRALCGSVADWPRLFTQALSHLNPGGWMELQEYHCQVYSDDGSLDQAIYLKEWVEEMNEGSKRFGKELKTANRLKNYMLDAGYVDVREEIFKCPIGPWAKGKRYKELGTYYRAQFVDAVEPFTLAIFTRVLGYTIEQALVTIERVKQDLINPNFHLYVDYHFVWGKKPG</sequence>
<dbReference type="EMBL" id="KN847040">
    <property type="protein sequence ID" value="KIW35627.1"/>
    <property type="molecule type" value="Genomic_DNA"/>
</dbReference>
<feature type="region of interest" description="Disordered" evidence="1">
    <location>
        <begin position="1"/>
        <end position="28"/>
    </location>
</feature>
<dbReference type="Gene3D" id="3.40.50.150">
    <property type="entry name" value="Vaccinia Virus protein VP39"/>
    <property type="match status" value="1"/>
</dbReference>
<protein>
    <recommendedName>
        <fullName evidence="4">Methyltransferase domain-containing protein</fullName>
    </recommendedName>
</protein>
<dbReference type="VEuPathDB" id="FungiDB:PV07_02313"/>
<keyword evidence="3" id="KW-1185">Reference proteome</keyword>
<reference evidence="2 3" key="1">
    <citation type="submission" date="2015-01" db="EMBL/GenBank/DDBJ databases">
        <title>The Genome Sequence of Cladophialophora immunda CBS83496.</title>
        <authorList>
            <consortium name="The Broad Institute Genomics Platform"/>
            <person name="Cuomo C."/>
            <person name="de Hoog S."/>
            <person name="Gorbushina A."/>
            <person name="Stielow B."/>
            <person name="Teixiera M."/>
            <person name="Abouelleil A."/>
            <person name="Chapman S.B."/>
            <person name="Priest M."/>
            <person name="Young S.K."/>
            <person name="Wortman J."/>
            <person name="Nusbaum C."/>
            <person name="Birren B."/>
        </authorList>
    </citation>
    <scope>NUCLEOTIDE SEQUENCE [LARGE SCALE GENOMIC DNA]</scope>
    <source>
        <strain evidence="2 3">CBS 83496</strain>
    </source>
</reference>
<dbReference type="OrthoDB" id="2013972at2759"/>
<dbReference type="SUPFAM" id="SSF53335">
    <property type="entry name" value="S-adenosyl-L-methionine-dependent methyltransferases"/>
    <property type="match status" value="1"/>
</dbReference>
<dbReference type="PANTHER" id="PTHR43591">
    <property type="entry name" value="METHYLTRANSFERASE"/>
    <property type="match status" value="1"/>
</dbReference>
<gene>
    <name evidence="2" type="ORF">PV07_02313</name>
</gene>
<evidence type="ECO:0000313" key="2">
    <source>
        <dbReference type="EMBL" id="KIW35627.1"/>
    </source>
</evidence>
<dbReference type="Proteomes" id="UP000054466">
    <property type="component" value="Unassembled WGS sequence"/>
</dbReference>
<dbReference type="HOGENOM" id="CLU_010595_1_2_1"/>
<evidence type="ECO:0000313" key="3">
    <source>
        <dbReference type="Proteomes" id="UP000054466"/>
    </source>
</evidence>
<dbReference type="GeneID" id="27341507"/>
<dbReference type="GO" id="GO:0008168">
    <property type="term" value="F:methyltransferase activity"/>
    <property type="evidence" value="ECO:0007669"/>
    <property type="project" value="TreeGrafter"/>
</dbReference>
<name>A0A0D2BDQ0_9EURO</name>
<organism evidence="2 3">
    <name type="scientific">Cladophialophora immunda</name>
    <dbReference type="NCBI Taxonomy" id="569365"/>
    <lineage>
        <taxon>Eukaryota</taxon>
        <taxon>Fungi</taxon>
        <taxon>Dikarya</taxon>
        <taxon>Ascomycota</taxon>
        <taxon>Pezizomycotina</taxon>
        <taxon>Eurotiomycetes</taxon>
        <taxon>Chaetothyriomycetidae</taxon>
        <taxon>Chaetothyriales</taxon>
        <taxon>Herpotrichiellaceae</taxon>
        <taxon>Cladophialophora</taxon>
    </lineage>
</organism>
<dbReference type="AlphaFoldDB" id="A0A0D2BDQ0"/>
<dbReference type="RefSeq" id="XP_016255843.1">
    <property type="nucleotide sequence ID" value="XM_016388915.1"/>
</dbReference>
<dbReference type="STRING" id="569365.A0A0D2BDQ0"/>
<evidence type="ECO:0008006" key="4">
    <source>
        <dbReference type="Google" id="ProtNLM"/>
    </source>
</evidence>
<dbReference type="CDD" id="cd02440">
    <property type="entry name" value="AdoMet_MTases"/>
    <property type="match status" value="1"/>
</dbReference>
<accession>A0A0D2BDQ0</accession>
<proteinExistence type="predicted"/>
<dbReference type="PANTHER" id="PTHR43591:SF10">
    <property type="entry name" value="ABC TRANSMEMBRANE TYPE-1 DOMAIN-CONTAINING PROTEIN-RELATED"/>
    <property type="match status" value="1"/>
</dbReference>
<evidence type="ECO:0000256" key="1">
    <source>
        <dbReference type="SAM" id="MobiDB-lite"/>
    </source>
</evidence>